<evidence type="ECO:0000256" key="5">
    <source>
        <dbReference type="ARBA" id="ARBA00023015"/>
    </source>
</evidence>
<protein>
    <recommendedName>
        <fullName evidence="7">Transcription termination/antitermination protein NusA</fullName>
    </recommendedName>
</protein>
<keyword evidence="6 7" id="KW-0804">Transcription</keyword>
<dbReference type="GO" id="GO:0005829">
    <property type="term" value="C:cytosol"/>
    <property type="evidence" value="ECO:0007669"/>
    <property type="project" value="TreeGrafter"/>
</dbReference>
<keyword evidence="5 7" id="KW-0805">Transcription regulation</keyword>
<evidence type="ECO:0000256" key="3">
    <source>
        <dbReference type="ARBA" id="ARBA00022814"/>
    </source>
</evidence>
<dbReference type="GO" id="GO:0003746">
    <property type="term" value="F:translation elongation factor activity"/>
    <property type="evidence" value="ECO:0007669"/>
    <property type="project" value="UniProtKB-KW"/>
</dbReference>
<dbReference type="AlphaFoldDB" id="A0A4P7AIJ7"/>
<dbReference type="InterPro" id="IPR036555">
    <property type="entry name" value="NusA_N_sf"/>
</dbReference>
<dbReference type="GO" id="GO:0003723">
    <property type="term" value="F:RNA binding"/>
    <property type="evidence" value="ECO:0007669"/>
    <property type="project" value="UniProtKB-UniRule"/>
</dbReference>
<evidence type="ECO:0000313" key="12">
    <source>
        <dbReference type="Proteomes" id="UP000294309"/>
    </source>
</evidence>
<comment type="similarity">
    <text evidence="7">Belongs to the NusA family.</text>
</comment>
<dbReference type="Proteomes" id="UP000294309">
    <property type="component" value="Chromosome"/>
</dbReference>
<name>A0A4P7AIJ7_9MOLU</name>
<dbReference type="Pfam" id="PF26594">
    <property type="entry name" value="KH_NusA_2nd"/>
    <property type="match status" value="1"/>
</dbReference>
<evidence type="ECO:0000256" key="7">
    <source>
        <dbReference type="HAMAP-Rule" id="MF_00945"/>
    </source>
</evidence>
<dbReference type="Pfam" id="PF13184">
    <property type="entry name" value="KH_NusA_1st"/>
    <property type="match status" value="1"/>
</dbReference>
<sequence>MIDGAKLLEAIHEIVDEKKIDKEIILEGISEGFKKAYEKFFDLEAIIRVDIDEQTGQIKVFKQLNVVQKVEDEWLEVGITEAKERFGEEVTIGDIVYEPVKFGEEFSKLAVMQVGQIIKQKIREGEKNKLYEEFLTKNHEIVGGTIRDITDTNYLVDVDGSTIAIWNKKMIPGEEFEEGDRICFYVEEVSRENKHSQVLASRIHPDFLAKLMETQVPEIADGTIEVKSVSREPGRRSKIAVHSNEENVDPIGACVGAGGNRIKEVSKELNGEKIDIVLWNEDQKTFIINALAPVKVVSIDFNEDLNEAFVIVPNEQLSLAIGKKGMAARLVANLVNTKINILSLDNSIEQNITNLWNGNITEDELKDPDFLNNVNKRKNNSNNFSNKFKPRYDNARDLEEDKFYDEIDDSKYLQDNSLEDIETYSQTFEEISNNEEVDETIDIDDYDSYYEK</sequence>
<comment type="subunit">
    <text evidence="7">Monomer. Binds directly to the core enzyme of the DNA-dependent RNA polymerase and to nascent RNA.</text>
</comment>
<dbReference type="InterPro" id="IPR010213">
    <property type="entry name" value="TF_NusA"/>
</dbReference>
<organism evidence="11 12">
    <name type="scientific">Spiroplasma gladiatoris</name>
    <dbReference type="NCBI Taxonomy" id="2143"/>
    <lineage>
        <taxon>Bacteria</taxon>
        <taxon>Bacillati</taxon>
        <taxon>Mycoplasmatota</taxon>
        <taxon>Mollicutes</taxon>
        <taxon>Entomoplasmatales</taxon>
        <taxon>Spiroplasmataceae</taxon>
        <taxon>Spiroplasma</taxon>
    </lineage>
</organism>
<dbReference type="InterPro" id="IPR058582">
    <property type="entry name" value="KH_NusA_2nd"/>
</dbReference>
<dbReference type="InterPro" id="IPR013735">
    <property type="entry name" value="TF_NusA_N"/>
</dbReference>
<dbReference type="Gene3D" id="2.40.50.140">
    <property type="entry name" value="Nucleic acid-binding proteins"/>
    <property type="match status" value="1"/>
</dbReference>
<evidence type="ECO:0000259" key="8">
    <source>
        <dbReference type="Pfam" id="PF08529"/>
    </source>
</evidence>
<dbReference type="InterPro" id="IPR015946">
    <property type="entry name" value="KH_dom-like_a/b"/>
</dbReference>
<keyword evidence="3 7" id="KW-0889">Transcription antitermination</keyword>
<dbReference type="InterPro" id="IPR030842">
    <property type="entry name" value="TF_NusA_bacterial"/>
</dbReference>
<dbReference type="SUPFAM" id="SSF69705">
    <property type="entry name" value="Transcription factor NusA, N-terminal domain"/>
    <property type="match status" value="1"/>
</dbReference>
<dbReference type="InterPro" id="IPR025249">
    <property type="entry name" value="TF_NusA_KH_1st"/>
</dbReference>
<dbReference type="GO" id="GO:0006353">
    <property type="term" value="P:DNA-templated transcription termination"/>
    <property type="evidence" value="ECO:0007669"/>
    <property type="project" value="UniProtKB-UniRule"/>
</dbReference>
<proteinExistence type="inferred from homology"/>
<evidence type="ECO:0000256" key="6">
    <source>
        <dbReference type="ARBA" id="ARBA00023163"/>
    </source>
</evidence>
<dbReference type="SUPFAM" id="SSF50249">
    <property type="entry name" value="Nucleic acid-binding proteins"/>
    <property type="match status" value="1"/>
</dbReference>
<evidence type="ECO:0000259" key="10">
    <source>
        <dbReference type="Pfam" id="PF26594"/>
    </source>
</evidence>
<feature type="domain" description="NusA-like second KH" evidence="10">
    <location>
        <begin position="284"/>
        <end position="345"/>
    </location>
</feature>
<keyword evidence="12" id="KW-1185">Reference proteome</keyword>
<reference evidence="11 12" key="1">
    <citation type="submission" date="2019-03" db="EMBL/GenBank/DDBJ databases">
        <title>Complete genome sequence of Spiroplasma gladiatoris TG-1 (DSM 22552).</title>
        <authorList>
            <person name="Lin Y.-C."/>
            <person name="Chou L."/>
            <person name="Kuo C.-H."/>
        </authorList>
    </citation>
    <scope>NUCLEOTIDE SEQUENCE [LARGE SCALE GENOMIC DNA]</scope>
    <source>
        <strain evidence="11 12">TG-1</strain>
    </source>
</reference>
<dbReference type="Gene3D" id="3.30.1480.10">
    <property type="entry name" value="NusA, N-terminal domain"/>
    <property type="match status" value="1"/>
</dbReference>
<evidence type="ECO:0000256" key="4">
    <source>
        <dbReference type="ARBA" id="ARBA00022884"/>
    </source>
</evidence>
<dbReference type="KEGG" id="sgq:SGLAD_v1c03790"/>
<evidence type="ECO:0000256" key="2">
    <source>
        <dbReference type="ARBA" id="ARBA00022490"/>
    </source>
</evidence>
<dbReference type="Pfam" id="PF08529">
    <property type="entry name" value="NusA_N"/>
    <property type="match status" value="1"/>
</dbReference>
<comment type="subcellular location">
    <subcellularLocation>
        <location evidence="7">Cytoplasm</location>
    </subcellularLocation>
</comment>
<keyword evidence="4 7" id="KW-0694">RNA-binding</keyword>
<dbReference type="EMBL" id="CP038013">
    <property type="protein sequence ID" value="QBQ07578.1"/>
    <property type="molecule type" value="Genomic_DNA"/>
</dbReference>
<keyword evidence="11" id="KW-0648">Protein biosynthesis</keyword>
<keyword evidence="11" id="KW-0251">Elongation factor</keyword>
<dbReference type="NCBIfam" id="TIGR01953">
    <property type="entry name" value="NusA"/>
    <property type="match status" value="1"/>
</dbReference>
<dbReference type="HAMAP" id="MF_00945_B">
    <property type="entry name" value="NusA_B"/>
    <property type="match status" value="1"/>
</dbReference>
<dbReference type="Gene3D" id="3.30.300.20">
    <property type="match status" value="2"/>
</dbReference>
<dbReference type="InterPro" id="IPR009019">
    <property type="entry name" value="KH_sf_prok-type"/>
</dbReference>
<dbReference type="CDD" id="cd02134">
    <property type="entry name" value="KH-II_NusA_rpt1"/>
    <property type="match status" value="1"/>
</dbReference>
<evidence type="ECO:0000313" key="11">
    <source>
        <dbReference type="EMBL" id="QBQ07578.1"/>
    </source>
</evidence>
<dbReference type="GO" id="GO:0003700">
    <property type="term" value="F:DNA-binding transcription factor activity"/>
    <property type="evidence" value="ECO:0007669"/>
    <property type="project" value="InterPro"/>
</dbReference>
<dbReference type="RefSeq" id="WP_243831624.1">
    <property type="nucleotide sequence ID" value="NZ_CP038013.1"/>
</dbReference>
<gene>
    <name evidence="7 11" type="primary">nusA</name>
    <name evidence="11" type="ORF">SGLAD_v1c03790</name>
</gene>
<dbReference type="InterPro" id="IPR012340">
    <property type="entry name" value="NA-bd_OB-fold"/>
</dbReference>
<evidence type="ECO:0000256" key="1">
    <source>
        <dbReference type="ARBA" id="ARBA00022472"/>
    </source>
</evidence>
<feature type="domain" description="Transcription factor NusA first KH" evidence="9">
    <location>
        <begin position="202"/>
        <end position="279"/>
    </location>
</feature>
<accession>A0A4P7AIJ7</accession>
<feature type="domain" description="Transcription factor NusA N-terminal" evidence="8">
    <location>
        <begin position="7"/>
        <end position="128"/>
    </location>
</feature>
<keyword evidence="1 7" id="KW-0806">Transcription termination</keyword>
<keyword evidence="2 7" id="KW-0963">Cytoplasm</keyword>
<evidence type="ECO:0000259" key="9">
    <source>
        <dbReference type="Pfam" id="PF13184"/>
    </source>
</evidence>
<dbReference type="SUPFAM" id="SSF54814">
    <property type="entry name" value="Prokaryotic type KH domain (KH-domain type II)"/>
    <property type="match status" value="2"/>
</dbReference>
<dbReference type="PANTHER" id="PTHR22648:SF0">
    <property type="entry name" value="TRANSCRIPTION TERMINATION_ANTITERMINATION PROTEIN NUSA"/>
    <property type="match status" value="1"/>
</dbReference>
<dbReference type="FunFam" id="3.30.300.20:FF:000002">
    <property type="entry name" value="Transcription termination/antitermination protein NusA"/>
    <property type="match status" value="1"/>
</dbReference>
<comment type="function">
    <text evidence="7">Participates in both transcription termination and antitermination.</text>
</comment>
<dbReference type="PANTHER" id="PTHR22648">
    <property type="entry name" value="TRANSCRIPTION TERMINATION FACTOR NUSA"/>
    <property type="match status" value="1"/>
</dbReference>
<dbReference type="CDD" id="cd22529">
    <property type="entry name" value="KH-II_NusA_rpt2"/>
    <property type="match status" value="1"/>
</dbReference>
<dbReference type="GO" id="GO:0031564">
    <property type="term" value="P:transcription antitermination"/>
    <property type="evidence" value="ECO:0007669"/>
    <property type="project" value="UniProtKB-UniRule"/>
</dbReference>